<evidence type="ECO:0000313" key="3">
    <source>
        <dbReference type="Proteomes" id="UP000075714"/>
    </source>
</evidence>
<feature type="signal peptide" evidence="1">
    <location>
        <begin position="1"/>
        <end position="33"/>
    </location>
</feature>
<feature type="chain" id="PRO_5007561991" description="ABC transmembrane type-1 domain-containing protein" evidence="1">
    <location>
        <begin position="34"/>
        <end position="397"/>
    </location>
</feature>
<reference evidence="3" key="1">
    <citation type="journal article" date="2016" name="Nat. Commun.">
        <title>The Gonium pectorale genome demonstrates co-option of cell cycle regulation during the evolution of multicellularity.</title>
        <authorList>
            <person name="Hanschen E.R."/>
            <person name="Marriage T.N."/>
            <person name="Ferris P.J."/>
            <person name="Hamaji T."/>
            <person name="Toyoda A."/>
            <person name="Fujiyama A."/>
            <person name="Neme R."/>
            <person name="Noguchi H."/>
            <person name="Minakuchi Y."/>
            <person name="Suzuki M."/>
            <person name="Kawai-Toyooka H."/>
            <person name="Smith D.R."/>
            <person name="Sparks H."/>
            <person name="Anderson J."/>
            <person name="Bakaric R."/>
            <person name="Luria V."/>
            <person name="Karger A."/>
            <person name="Kirschner M.W."/>
            <person name="Durand P.M."/>
            <person name="Michod R.E."/>
            <person name="Nozaki H."/>
            <person name="Olson B.J."/>
        </authorList>
    </citation>
    <scope>NUCLEOTIDE SEQUENCE [LARGE SCALE GENOMIC DNA]</scope>
    <source>
        <strain evidence="3">NIES-2863</strain>
    </source>
</reference>
<protein>
    <recommendedName>
        <fullName evidence="4">ABC transmembrane type-1 domain-containing protein</fullName>
    </recommendedName>
</protein>
<evidence type="ECO:0000256" key="1">
    <source>
        <dbReference type="SAM" id="SignalP"/>
    </source>
</evidence>
<organism evidence="2 3">
    <name type="scientific">Gonium pectorale</name>
    <name type="common">Green alga</name>
    <dbReference type="NCBI Taxonomy" id="33097"/>
    <lineage>
        <taxon>Eukaryota</taxon>
        <taxon>Viridiplantae</taxon>
        <taxon>Chlorophyta</taxon>
        <taxon>core chlorophytes</taxon>
        <taxon>Chlorophyceae</taxon>
        <taxon>CS clade</taxon>
        <taxon>Chlamydomonadales</taxon>
        <taxon>Volvocaceae</taxon>
        <taxon>Gonium</taxon>
    </lineage>
</organism>
<keyword evidence="1" id="KW-0732">Signal</keyword>
<gene>
    <name evidence="2" type="ORF">GPECTOR_30g212</name>
</gene>
<dbReference type="OrthoDB" id="548306at2759"/>
<proteinExistence type="predicted"/>
<comment type="caution">
    <text evidence="2">The sequence shown here is derived from an EMBL/GenBank/DDBJ whole genome shotgun (WGS) entry which is preliminary data.</text>
</comment>
<accession>A0A150GE52</accession>
<evidence type="ECO:0008006" key="4">
    <source>
        <dbReference type="Google" id="ProtNLM"/>
    </source>
</evidence>
<evidence type="ECO:0000313" key="2">
    <source>
        <dbReference type="EMBL" id="KXZ48116.1"/>
    </source>
</evidence>
<keyword evidence="3" id="KW-1185">Reference proteome</keyword>
<sequence>MARRTAGGVRARNLAPLIAVLALLLVHPTPTSAQGQFLKRVFGSWAKWGTGRVGAGFRSAPGDTSSFGILGDNTLTVNSILNTVDQWTEPLINGGIGLGIARDGANWDPLRGGLFRDSNSRPVGGAAFGNIGGGLGVGRGGGPGGGVFGRGGRGGRGGGSGGFDPNELKELTEPATGEQFQSYLDAVADNIEAASITAAVLNLASGIVYTVSGALGTASVGLSLTTAIPVFFFGLFNLEVQAITFLEGLRSDYQGTFTAELISVLGRVDALRQRIRNGTLVTDLEASANRLAEVRTLLQGLRTGSPLGGAFASAAGAGGGAGGGGAGGGGGEGAGAGASFRTGGEGAGGLSGNAIGGLGGAGSVGAAGGGIAGGTVAGTVTDVSQTAGVTGAASSSG</sequence>
<name>A0A150GE52_GONPE</name>
<dbReference type="AlphaFoldDB" id="A0A150GE52"/>
<dbReference type="Proteomes" id="UP000075714">
    <property type="component" value="Unassembled WGS sequence"/>
</dbReference>
<dbReference type="EMBL" id="LSYV01000031">
    <property type="protein sequence ID" value="KXZ48116.1"/>
    <property type="molecule type" value="Genomic_DNA"/>
</dbReference>
<dbReference type="STRING" id="33097.A0A150GE52"/>